<organism evidence="1 2">
    <name type="scientific">Zea mays</name>
    <name type="common">Maize</name>
    <dbReference type="NCBI Taxonomy" id="4577"/>
    <lineage>
        <taxon>Eukaryota</taxon>
        <taxon>Viridiplantae</taxon>
        <taxon>Streptophyta</taxon>
        <taxon>Embryophyta</taxon>
        <taxon>Tracheophyta</taxon>
        <taxon>Spermatophyta</taxon>
        <taxon>Magnoliopsida</taxon>
        <taxon>Liliopsida</taxon>
        <taxon>Poales</taxon>
        <taxon>Poaceae</taxon>
        <taxon>PACMAD clade</taxon>
        <taxon>Panicoideae</taxon>
        <taxon>Andropogonodae</taxon>
        <taxon>Andropogoneae</taxon>
        <taxon>Tripsacinae</taxon>
        <taxon>Zea</taxon>
    </lineage>
</organism>
<dbReference type="AlphaFoldDB" id="A0A3L6D8U2"/>
<protein>
    <submittedName>
        <fullName evidence="1">Uncharacterized protein</fullName>
    </submittedName>
</protein>
<reference evidence="1 2" key="1">
    <citation type="journal article" date="2018" name="Nat. Genet.">
        <title>Extensive intraspecific gene order and gene structural variations between Mo17 and other maize genomes.</title>
        <authorList>
            <person name="Sun S."/>
            <person name="Zhou Y."/>
            <person name="Chen J."/>
            <person name="Shi J."/>
            <person name="Zhao H."/>
            <person name="Zhao H."/>
            <person name="Song W."/>
            <person name="Zhang M."/>
            <person name="Cui Y."/>
            <person name="Dong X."/>
            <person name="Liu H."/>
            <person name="Ma X."/>
            <person name="Jiao Y."/>
            <person name="Wang B."/>
            <person name="Wei X."/>
            <person name="Stein J.C."/>
            <person name="Glaubitz J.C."/>
            <person name="Lu F."/>
            <person name="Yu G."/>
            <person name="Liang C."/>
            <person name="Fengler K."/>
            <person name="Li B."/>
            <person name="Rafalski A."/>
            <person name="Schnable P.S."/>
            <person name="Ware D.H."/>
            <person name="Buckler E.S."/>
            <person name="Lai J."/>
        </authorList>
    </citation>
    <scope>NUCLEOTIDE SEQUENCE [LARGE SCALE GENOMIC DNA]</scope>
    <source>
        <strain evidence="2">cv. Missouri 17</strain>
        <tissue evidence="1">Seedling</tissue>
    </source>
</reference>
<comment type="caution">
    <text evidence="1">The sequence shown here is derived from an EMBL/GenBank/DDBJ whole genome shotgun (WGS) entry which is preliminary data.</text>
</comment>
<accession>A0A3L6D8U2</accession>
<sequence>MDWVNPYLTPNPMVGLNPSTNPCDFQS</sequence>
<evidence type="ECO:0000313" key="1">
    <source>
        <dbReference type="EMBL" id="PWZ04935.1"/>
    </source>
</evidence>
<dbReference type="EMBL" id="NCVQ01000010">
    <property type="protein sequence ID" value="PWZ04935.1"/>
    <property type="molecule type" value="Genomic_DNA"/>
</dbReference>
<dbReference type="Proteomes" id="UP000251960">
    <property type="component" value="Chromosome 9"/>
</dbReference>
<proteinExistence type="predicted"/>
<gene>
    <name evidence="1" type="ORF">Zm00014a_033904</name>
</gene>
<evidence type="ECO:0000313" key="2">
    <source>
        <dbReference type="Proteomes" id="UP000251960"/>
    </source>
</evidence>
<name>A0A3L6D8U2_MAIZE</name>